<reference evidence="2" key="1">
    <citation type="submission" date="2020-06" db="EMBL/GenBank/DDBJ databases">
        <title>Unique genomic features of the anaerobic methanotrophic archaea.</title>
        <authorList>
            <person name="Chadwick G.L."/>
            <person name="Skennerton C.T."/>
            <person name="Laso-Perez R."/>
            <person name="Leu A.O."/>
            <person name="Speth D.R."/>
            <person name="Yu H."/>
            <person name="Morgan-Lang C."/>
            <person name="Hatzenpichler R."/>
            <person name="Goudeau D."/>
            <person name="Malmstrom R."/>
            <person name="Brazelton W.J."/>
            <person name="Woyke T."/>
            <person name="Hallam S.J."/>
            <person name="Tyson G.W."/>
            <person name="Wegener G."/>
            <person name="Boetius A."/>
            <person name="Orphan V."/>
        </authorList>
    </citation>
    <scope>NUCLEOTIDE SEQUENCE</scope>
</reference>
<dbReference type="AlphaFoldDB" id="A0A7G9YN36"/>
<sequence>MGVARNVSDVCRIVLTKMLQAMPDKSLFDKARTAVGKYIKGIQLGVFGVGMHIEFTDDQKLLEDLPLNFLSIIRGIFETIKEDKTGLLLILDDLNGMSNVPEF</sequence>
<evidence type="ECO:0000313" key="1">
    <source>
        <dbReference type="EMBL" id="QNO49327.1"/>
    </source>
</evidence>
<accession>A0A7G9YN36</accession>
<protein>
    <submittedName>
        <fullName evidence="2">Uncharacterized protein</fullName>
    </submittedName>
</protein>
<evidence type="ECO:0000313" key="2">
    <source>
        <dbReference type="EMBL" id="QNO49420.1"/>
    </source>
</evidence>
<dbReference type="EMBL" id="MT631379">
    <property type="protein sequence ID" value="QNO49420.1"/>
    <property type="molecule type" value="Genomic_DNA"/>
</dbReference>
<organism evidence="2">
    <name type="scientific">Candidatus Methanogaster sp. ANME-2c ERB4</name>
    <dbReference type="NCBI Taxonomy" id="2759911"/>
    <lineage>
        <taxon>Archaea</taxon>
        <taxon>Methanobacteriati</taxon>
        <taxon>Methanobacteriota</taxon>
        <taxon>Stenosarchaea group</taxon>
        <taxon>Methanomicrobia</taxon>
        <taxon>Methanosarcinales</taxon>
        <taxon>ANME-2 cluster</taxon>
        <taxon>Candidatus Methanogasteraceae</taxon>
        <taxon>Candidatus Methanogaster</taxon>
    </lineage>
</organism>
<proteinExistence type="predicted"/>
<gene>
    <name evidence="1" type="ORF">HONBAIEO_00021</name>
    <name evidence="2" type="ORF">JHKIABMC_00026</name>
</gene>
<name>A0A7G9YN36_9EURY</name>
<dbReference type="EMBL" id="MT631377">
    <property type="protein sequence ID" value="QNO49327.1"/>
    <property type="molecule type" value="Genomic_DNA"/>
</dbReference>